<dbReference type="RefSeq" id="XP_002847977.1">
    <property type="nucleotide sequence ID" value="XM_002847931.1"/>
</dbReference>
<dbReference type="OMA" id="QLHTGFW"/>
<dbReference type="EMBL" id="DS995703">
    <property type="protein sequence ID" value="EEQ30664.1"/>
    <property type="molecule type" value="Genomic_DNA"/>
</dbReference>
<dbReference type="Pfam" id="PF13041">
    <property type="entry name" value="PPR_2"/>
    <property type="match status" value="1"/>
</dbReference>
<dbReference type="InterPro" id="IPR011990">
    <property type="entry name" value="TPR-like_helical_dom_sf"/>
</dbReference>
<dbReference type="Proteomes" id="UP000002035">
    <property type="component" value="Unassembled WGS sequence"/>
</dbReference>
<reference evidence="3" key="1">
    <citation type="journal article" date="2012" name="MBio">
        <title>Comparative genome analysis of Trichophyton rubrum and related dermatophytes reveals candidate genes involved in infection.</title>
        <authorList>
            <person name="Martinez D.A."/>
            <person name="Oliver B.G."/>
            <person name="Graeser Y."/>
            <person name="Goldberg J.M."/>
            <person name="Li W."/>
            <person name="Martinez-Rossi N.M."/>
            <person name="Monod M."/>
            <person name="Shelest E."/>
            <person name="Barton R.C."/>
            <person name="Birch E."/>
            <person name="Brakhage A.A."/>
            <person name="Chen Z."/>
            <person name="Gurr S.J."/>
            <person name="Heiman D."/>
            <person name="Heitman J."/>
            <person name="Kosti I."/>
            <person name="Rossi A."/>
            <person name="Saif S."/>
            <person name="Samalova M."/>
            <person name="Saunders C.W."/>
            <person name="Shea T."/>
            <person name="Summerbell R.C."/>
            <person name="Xu J."/>
            <person name="Young S."/>
            <person name="Zeng Q."/>
            <person name="Birren B.W."/>
            <person name="Cuomo C.A."/>
            <person name="White T.C."/>
        </authorList>
    </citation>
    <scope>NUCLEOTIDE SEQUENCE [LARGE SCALE GENOMIC DNA]</scope>
    <source>
        <strain evidence="3">ATCC MYA-4605 / CBS 113480</strain>
    </source>
</reference>
<dbReference type="VEuPathDB" id="FungiDB:MCYG_03483"/>
<dbReference type="GeneID" id="9229299"/>
<evidence type="ECO:0000256" key="1">
    <source>
        <dbReference type="PROSITE-ProRule" id="PRU00708"/>
    </source>
</evidence>
<gene>
    <name evidence="2" type="ORF">MCYG_03483</name>
</gene>
<dbReference type="AlphaFoldDB" id="C5FLU2"/>
<dbReference type="Pfam" id="PF13812">
    <property type="entry name" value="PPR_3"/>
    <property type="match status" value="1"/>
</dbReference>
<dbReference type="Pfam" id="PF01535">
    <property type="entry name" value="PPR"/>
    <property type="match status" value="1"/>
</dbReference>
<dbReference type="HOGENOM" id="CLU_003430_1_1_1"/>
<organism evidence="2 3">
    <name type="scientific">Arthroderma otae (strain ATCC MYA-4605 / CBS 113480)</name>
    <name type="common">Microsporum canis</name>
    <dbReference type="NCBI Taxonomy" id="554155"/>
    <lineage>
        <taxon>Eukaryota</taxon>
        <taxon>Fungi</taxon>
        <taxon>Dikarya</taxon>
        <taxon>Ascomycota</taxon>
        <taxon>Pezizomycotina</taxon>
        <taxon>Eurotiomycetes</taxon>
        <taxon>Eurotiomycetidae</taxon>
        <taxon>Onygenales</taxon>
        <taxon>Arthrodermataceae</taxon>
        <taxon>Microsporum</taxon>
    </lineage>
</organism>
<dbReference type="NCBIfam" id="TIGR00756">
    <property type="entry name" value="PPR"/>
    <property type="match status" value="1"/>
</dbReference>
<protein>
    <recommendedName>
        <fullName evidence="4">Translation regulator (Cya5)</fullName>
    </recommendedName>
</protein>
<dbReference type="OrthoDB" id="1882346at2759"/>
<keyword evidence="3" id="KW-1185">Reference proteome</keyword>
<name>C5FLU2_ARTOC</name>
<dbReference type="PANTHER" id="PTHR47938">
    <property type="entry name" value="RESPIRATORY COMPLEX I CHAPERONE (CIA84), PUTATIVE (AFU_ORTHOLOGUE AFUA_2G06020)-RELATED"/>
    <property type="match status" value="1"/>
</dbReference>
<feature type="repeat" description="PPR" evidence="1">
    <location>
        <begin position="493"/>
        <end position="527"/>
    </location>
</feature>
<evidence type="ECO:0000313" key="2">
    <source>
        <dbReference type="EMBL" id="EEQ30664.1"/>
    </source>
</evidence>
<accession>C5FLU2</accession>
<proteinExistence type="predicted"/>
<dbReference type="PROSITE" id="PS51375">
    <property type="entry name" value="PPR"/>
    <property type="match status" value="1"/>
</dbReference>
<dbReference type="InterPro" id="IPR002885">
    <property type="entry name" value="PPR_rpt"/>
</dbReference>
<dbReference type="Gene3D" id="1.25.40.10">
    <property type="entry name" value="Tetratricopeptide repeat domain"/>
    <property type="match status" value="2"/>
</dbReference>
<dbReference type="STRING" id="554155.C5FLU2"/>
<dbReference type="eggNOG" id="KOG4197">
    <property type="taxonomic scope" value="Eukaryota"/>
</dbReference>
<evidence type="ECO:0008006" key="4">
    <source>
        <dbReference type="Google" id="ProtNLM"/>
    </source>
</evidence>
<sequence length="1219" mass="139338">MLERAVRCIESASQHVYLGSKHTFRTRRRLHPKFWNCNPDESAISLLYFYIVQSKSGKRLSAQHNNGAPFDVAFSATPLEFLYPPKTRLFARTYASEPKRSTVHGKNKRNISRTYYSASSCLTEESLDVGNSFANDVGLEESPDVLRKFLSDKGPRDYGAAWWLYRSSGSPEGLESELLSYLSTSQDPRDYQRCQLLLQSIEPANRSERDYLSAVRIALNAKSRAYTNCALELCEEATVRGKTQCWQYAFMQFVNGMDWENAFRLWNAKPDRLPDKIRLVDSLPLKSLANPLLALLEIARQHNTKDMLDMSRYIIKLVISHDKLLMAVPMNELLKVFENSTKLKLFDRDDYIQAISTLQSSKIRSANGRSIMVYRNFRWRITEATPPRSLITRLLHMLCEIEVLEGVDYLLDEYRLHYGKPPMLAYHDALTVSARLGDTSTTLRFYHDYLADHGRAVSTEILTPLLYVHARTGDVKETQKWFNYVSELGVPSEVQYWNILLTAYSKNKDLEGALHTFQLMLQSGMAPDAVSFTILMGLSAGRGDVKAVLDLFDMAKRNGVRIHRSMFDTLVEVLCKHRRYPDAERVAEEATSKFPAKAMTRTWNIILWNYAYTIDITSVLRIQNRMQEAGIPFDGMTYAAMMSSLVRVGKTDSARKILRVLHKNHEIHLTLFHYAILLHGYVQEMNRDMVQVLYTEMMERFNKTGLSGTLAMLQSQINRDIRRARETMGSTSSGKFALPHAEELLKSAMDQLDAQDFSTKQPQPGAHGRPLREAFPTVFYEQLIKAYGRNNRGEKVGELFLEFSKKSRATLPDRLPHSPVILHALMVNFLSQNKHFEVKKCFEAALTHTLQRSRGINIQAALSRPTGPLAALKASGKNMPEVSYYNDTPRVLASHRFDLSHCISTYMRSLSSQNLHLKIADLVTQIEKLGFAFSTHNWSLYVNILCLSRDPASQIRAFTIFEEKFMPNYPGWRYIKRGYALRPEGATMEMDLMEEPFRRGKPGRMMGRKARALWAKVQPDYMQPTHLNILHLASALIDFRSRSIIDGGEEMNQLFSKAPKTYTAVATIPYLEEKFDTILRRYKADQENMDRNPRVDIPNDAVWTGGVLGDGSERIKTDEASPDLEGERIEDVKGYEDDPGSEWDPSEMPGQAEIFESTEPIAPLLESLLAEDMARRGRISTSKQPNTVPLAERILSTEDQWDLDNYKRLSTLKEKTAEH</sequence>
<evidence type="ECO:0000313" key="3">
    <source>
        <dbReference type="Proteomes" id="UP000002035"/>
    </source>
</evidence>
<dbReference type="GO" id="GO:0003729">
    <property type="term" value="F:mRNA binding"/>
    <property type="evidence" value="ECO:0007669"/>
    <property type="project" value="TreeGrafter"/>
</dbReference>
<dbReference type="PANTHER" id="PTHR47938:SF35">
    <property type="entry name" value="PENTATRICOPEPTIDE REPEAT-CONTAINING PROTEIN 4, MITOCHONDRIAL-RELATED"/>
    <property type="match status" value="1"/>
</dbReference>